<evidence type="ECO:0000313" key="15">
    <source>
        <dbReference type="Proteomes" id="UP000223596"/>
    </source>
</evidence>
<keyword evidence="10" id="KW-0443">Lipid metabolism</keyword>
<keyword evidence="3" id="KW-0444">Lipid biosynthesis</keyword>
<comment type="similarity">
    <text evidence="2">Belongs to the diacylglycerol/lipid kinase family.</text>
</comment>
<dbReference type="PROSITE" id="PS50146">
    <property type="entry name" value="DAGK"/>
    <property type="match status" value="1"/>
</dbReference>
<evidence type="ECO:0000259" key="13">
    <source>
        <dbReference type="PROSITE" id="PS50146"/>
    </source>
</evidence>
<dbReference type="Gene3D" id="3.40.50.10330">
    <property type="entry name" value="Probable inorganic polyphosphate/atp-NAD kinase, domain 1"/>
    <property type="match status" value="1"/>
</dbReference>
<dbReference type="GeneID" id="35804409"/>
<dbReference type="AlphaFoldDB" id="A0AB36TDV8"/>
<dbReference type="InterPro" id="IPR050187">
    <property type="entry name" value="Lipid_Phosphate_FormReg"/>
</dbReference>
<keyword evidence="12" id="KW-1208">Phospholipid metabolism</keyword>
<evidence type="ECO:0000256" key="2">
    <source>
        <dbReference type="ARBA" id="ARBA00005983"/>
    </source>
</evidence>
<dbReference type="InterPro" id="IPR045540">
    <property type="entry name" value="YegS/DAGK_C"/>
</dbReference>
<proteinExistence type="inferred from homology"/>
<evidence type="ECO:0000256" key="1">
    <source>
        <dbReference type="ARBA" id="ARBA00001946"/>
    </source>
</evidence>
<evidence type="ECO:0000256" key="6">
    <source>
        <dbReference type="ARBA" id="ARBA00022741"/>
    </source>
</evidence>
<keyword evidence="7 14" id="KW-0418">Kinase</keyword>
<evidence type="ECO:0000256" key="11">
    <source>
        <dbReference type="ARBA" id="ARBA00023209"/>
    </source>
</evidence>
<organism evidence="14 15">
    <name type="scientific">Acetivibrio thermocellus AD2</name>
    <dbReference type="NCBI Taxonomy" id="1138384"/>
    <lineage>
        <taxon>Bacteria</taxon>
        <taxon>Bacillati</taxon>
        <taxon>Bacillota</taxon>
        <taxon>Clostridia</taxon>
        <taxon>Eubacteriales</taxon>
        <taxon>Oscillospiraceae</taxon>
        <taxon>Acetivibrio</taxon>
    </lineage>
</organism>
<dbReference type="InterPro" id="IPR017438">
    <property type="entry name" value="ATP-NAD_kinase_N"/>
</dbReference>
<name>A0AB36TDV8_ACETH</name>
<accession>A0AB36TDV8</accession>
<feature type="domain" description="DAGKc" evidence="13">
    <location>
        <begin position="1"/>
        <end position="130"/>
    </location>
</feature>
<dbReference type="GO" id="GO:0005524">
    <property type="term" value="F:ATP binding"/>
    <property type="evidence" value="ECO:0007669"/>
    <property type="project" value="UniProtKB-KW"/>
</dbReference>
<evidence type="ECO:0000313" key="14">
    <source>
        <dbReference type="EMBL" id="PFH01998.1"/>
    </source>
</evidence>
<evidence type="ECO:0000256" key="10">
    <source>
        <dbReference type="ARBA" id="ARBA00023098"/>
    </source>
</evidence>
<keyword evidence="9" id="KW-0460">Magnesium</keyword>
<dbReference type="SUPFAM" id="SSF111331">
    <property type="entry name" value="NAD kinase/diacylglycerol kinase-like"/>
    <property type="match status" value="1"/>
</dbReference>
<evidence type="ECO:0000256" key="8">
    <source>
        <dbReference type="ARBA" id="ARBA00022840"/>
    </source>
</evidence>
<evidence type="ECO:0000256" key="12">
    <source>
        <dbReference type="ARBA" id="ARBA00023264"/>
    </source>
</evidence>
<dbReference type="NCBIfam" id="TIGR00147">
    <property type="entry name" value="YegS/Rv2252/BmrU family lipid kinase"/>
    <property type="match status" value="1"/>
</dbReference>
<dbReference type="Gene3D" id="2.60.200.40">
    <property type="match status" value="1"/>
</dbReference>
<dbReference type="Proteomes" id="UP000223596">
    <property type="component" value="Unassembled WGS sequence"/>
</dbReference>
<evidence type="ECO:0000256" key="3">
    <source>
        <dbReference type="ARBA" id="ARBA00022516"/>
    </source>
</evidence>
<evidence type="ECO:0000256" key="9">
    <source>
        <dbReference type="ARBA" id="ARBA00022842"/>
    </source>
</evidence>
<dbReference type="InterPro" id="IPR005218">
    <property type="entry name" value="Diacylglycerol/lipid_kinase"/>
</dbReference>
<dbReference type="InterPro" id="IPR001206">
    <property type="entry name" value="Diacylglycerol_kinase_cat_dom"/>
</dbReference>
<keyword evidence="11" id="KW-0594">Phospholipid biosynthesis</keyword>
<dbReference type="GO" id="GO:0008654">
    <property type="term" value="P:phospholipid biosynthetic process"/>
    <property type="evidence" value="ECO:0007669"/>
    <property type="project" value="UniProtKB-KW"/>
</dbReference>
<dbReference type="GO" id="GO:0046872">
    <property type="term" value="F:metal ion binding"/>
    <property type="evidence" value="ECO:0007669"/>
    <property type="project" value="UniProtKB-KW"/>
</dbReference>
<comment type="caution">
    <text evidence="14">The sequence shown here is derived from an EMBL/GenBank/DDBJ whole genome shotgun (WGS) entry which is preliminary data.</text>
</comment>
<dbReference type="NCBIfam" id="NF009605">
    <property type="entry name" value="PRK13059.1"/>
    <property type="match status" value="1"/>
</dbReference>
<keyword evidence="6" id="KW-0547">Nucleotide-binding</keyword>
<dbReference type="GO" id="GO:0004143">
    <property type="term" value="F:ATP-dependent diacylglycerol kinase activity"/>
    <property type="evidence" value="ECO:0007669"/>
    <property type="project" value="TreeGrafter"/>
</dbReference>
<dbReference type="InterPro" id="IPR016064">
    <property type="entry name" value="NAD/diacylglycerol_kinase_sf"/>
</dbReference>
<dbReference type="GO" id="GO:0005886">
    <property type="term" value="C:plasma membrane"/>
    <property type="evidence" value="ECO:0007669"/>
    <property type="project" value="TreeGrafter"/>
</dbReference>
<dbReference type="PANTHER" id="PTHR12358">
    <property type="entry name" value="SPHINGOSINE KINASE"/>
    <property type="match status" value="1"/>
</dbReference>
<dbReference type="Pfam" id="PF00781">
    <property type="entry name" value="DAGK_cat"/>
    <property type="match status" value="1"/>
</dbReference>
<keyword evidence="5" id="KW-0479">Metal-binding</keyword>
<evidence type="ECO:0000256" key="5">
    <source>
        <dbReference type="ARBA" id="ARBA00022723"/>
    </source>
</evidence>
<dbReference type="PANTHER" id="PTHR12358:SF106">
    <property type="entry name" value="LIPID KINASE YEGS"/>
    <property type="match status" value="1"/>
</dbReference>
<sequence length="292" mass="32313">MDKALLVYNPFSGDRGIANKLDYILERFQQKDILLQPYRIMEGCGKNISDLLTEGSYKFVISSGGDGTLNFICNIIMKNNLSVPMGIIPAGTCNDFASILNIPTSVEECVDIILKGRTVDVDVGVVDDRIYFLSSCAGGVFVDVSFSTDGELKKNLGALAYYLKALTEMASMKPFRVTIETEEEIFEDDILLFCILNGNQAGGFHNLMDAVYDDGLMDIVIIKDCRKIELPAIFYKVINNELQNDKNVVTIRTNRCTIKSSKEIVLSIDGEKGPTLPVEVKFINKALKVFAA</sequence>
<reference evidence="14 15" key="1">
    <citation type="submission" date="2017-09" db="EMBL/GenBank/DDBJ databases">
        <title>Evaluation of Pacific Biosciences Sequencing Technology to Finishing C. thermocellum Genome Sequences.</title>
        <authorList>
            <person name="Brown S."/>
        </authorList>
    </citation>
    <scope>NUCLEOTIDE SEQUENCE [LARGE SCALE GENOMIC DNA]</scope>
    <source>
        <strain evidence="14 15">AD2</strain>
    </source>
</reference>
<comment type="cofactor">
    <cofactor evidence="1">
        <name>Mg(2+)</name>
        <dbReference type="ChEBI" id="CHEBI:18420"/>
    </cofactor>
</comment>
<dbReference type="Pfam" id="PF19279">
    <property type="entry name" value="YegS_C"/>
    <property type="match status" value="1"/>
</dbReference>
<gene>
    <name evidence="14" type="ORF">M972_11759</name>
</gene>
<evidence type="ECO:0000256" key="4">
    <source>
        <dbReference type="ARBA" id="ARBA00022679"/>
    </source>
</evidence>
<dbReference type="SMART" id="SM00046">
    <property type="entry name" value="DAGKc"/>
    <property type="match status" value="1"/>
</dbReference>
<keyword evidence="8" id="KW-0067">ATP-binding</keyword>
<keyword evidence="4" id="KW-0808">Transferase</keyword>
<evidence type="ECO:0000256" key="7">
    <source>
        <dbReference type="ARBA" id="ARBA00022777"/>
    </source>
</evidence>
<protein>
    <submittedName>
        <fullName evidence="14">YegS/Rv2252/BmrU family lipid kinase</fullName>
    </submittedName>
</protein>
<dbReference type="EMBL" id="PDBW01000001">
    <property type="protein sequence ID" value="PFH01998.1"/>
    <property type="molecule type" value="Genomic_DNA"/>
</dbReference>
<dbReference type="RefSeq" id="WP_003511713.1">
    <property type="nucleotide sequence ID" value="NZ_CP013828.1"/>
</dbReference>